<name>A0ABR7Z2E9_9PSED</name>
<comment type="similarity">
    <text evidence="11 12">Belongs to the TonB-dependent receptor family.</text>
</comment>
<feature type="domain" description="TonB-dependent receptor-like beta-barrel" evidence="14">
    <location>
        <begin position="255"/>
        <end position="745"/>
    </location>
</feature>
<dbReference type="Gene3D" id="2.40.170.20">
    <property type="entry name" value="TonB-dependent receptor, beta-barrel domain"/>
    <property type="match status" value="1"/>
</dbReference>
<evidence type="ECO:0000256" key="12">
    <source>
        <dbReference type="RuleBase" id="RU003357"/>
    </source>
</evidence>
<reference evidence="16 17" key="1">
    <citation type="journal article" date="2020" name="Insects">
        <title>Bacteria Belonging to Pseudomonas typographi sp. nov. from the Bark Beetle Ips typographus Have Genomic Potential to Aid in the Host Ecology.</title>
        <authorList>
            <person name="Peral-Aranega E."/>
            <person name="Saati-Santamaria Z."/>
            <person name="Kolarik M."/>
            <person name="Rivas R."/>
            <person name="Garcia-Fraile P."/>
        </authorList>
    </citation>
    <scope>NUCLEOTIDE SEQUENCE [LARGE SCALE GENOMIC DNA]</scope>
    <source>
        <strain evidence="16 17">CA3A</strain>
    </source>
</reference>
<evidence type="ECO:0000256" key="9">
    <source>
        <dbReference type="ARBA" id="ARBA00023136"/>
    </source>
</evidence>
<feature type="domain" description="TonB-dependent receptor plug" evidence="15">
    <location>
        <begin position="67"/>
        <end position="174"/>
    </location>
</feature>
<keyword evidence="13" id="KW-0732">Signal</keyword>
<evidence type="ECO:0000256" key="2">
    <source>
        <dbReference type="ARBA" id="ARBA00022448"/>
    </source>
</evidence>
<evidence type="ECO:0000256" key="5">
    <source>
        <dbReference type="ARBA" id="ARBA00022692"/>
    </source>
</evidence>
<dbReference type="CDD" id="cd01347">
    <property type="entry name" value="ligand_gated_channel"/>
    <property type="match status" value="1"/>
</dbReference>
<evidence type="ECO:0000313" key="16">
    <source>
        <dbReference type="EMBL" id="MBD1599568.1"/>
    </source>
</evidence>
<comment type="caution">
    <text evidence="16">The sequence shown here is derived from an EMBL/GenBank/DDBJ whole genome shotgun (WGS) entry which is preliminary data.</text>
</comment>
<evidence type="ECO:0000256" key="3">
    <source>
        <dbReference type="ARBA" id="ARBA00022452"/>
    </source>
</evidence>
<dbReference type="Pfam" id="PF07715">
    <property type="entry name" value="Plug"/>
    <property type="match status" value="1"/>
</dbReference>
<evidence type="ECO:0000256" key="6">
    <source>
        <dbReference type="ARBA" id="ARBA00023004"/>
    </source>
</evidence>
<keyword evidence="3 11" id="KW-1134">Transmembrane beta strand</keyword>
<dbReference type="PROSITE" id="PS52016">
    <property type="entry name" value="TONB_DEPENDENT_REC_3"/>
    <property type="match status" value="1"/>
</dbReference>
<keyword evidence="8 12" id="KW-0798">TonB box</keyword>
<dbReference type="InterPro" id="IPR012910">
    <property type="entry name" value="Plug_dom"/>
</dbReference>
<feature type="chain" id="PRO_5046029435" evidence="13">
    <location>
        <begin position="34"/>
        <end position="781"/>
    </location>
</feature>
<comment type="subcellular location">
    <subcellularLocation>
        <location evidence="1 11">Cell outer membrane</location>
        <topology evidence="1 11">Multi-pass membrane protein</topology>
    </subcellularLocation>
</comment>
<evidence type="ECO:0000256" key="13">
    <source>
        <dbReference type="SAM" id="SignalP"/>
    </source>
</evidence>
<keyword evidence="6" id="KW-0408">Iron</keyword>
<evidence type="ECO:0000256" key="7">
    <source>
        <dbReference type="ARBA" id="ARBA00023065"/>
    </source>
</evidence>
<dbReference type="RefSeq" id="WP_190421226.1">
    <property type="nucleotide sequence ID" value="NZ_JAAOCA010000014.1"/>
</dbReference>
<evidence type="ECO:0000256" key="10">
    <source>
        <dbReference type="ARBA" id="ARBA00023237"/>
    </source>
</evidence>
<keyword evidence="7" id="KW-0406">Ion transport</keyword>
<sequence>MVHPRRLRHDPLTQKTPLVMALALASVSLMSHAADAEPGQDGQAPIAGTDTRLDKVTVNARRREERAQDVPTPITVLDSQTLENQRIYRIQDLQQLAPSTNVAYQHARQASVSIRGLGNNPANDGLEGSVGLYLDNVYLGRPGMAVFDLLDVEQVDVLRGPQGTLFGKNTTAGVLNISTRKPSFTPERSIETSVGEHGYVQTKGSISGPLNDRLAGRLSLYRTREDGDTRNIFDGHDVNGGAREGMRGQLLWNINDDLNVRFIGDYNQEKSTYGSPTLYSVGPYINGSNRFLQRVASAGGTLASGNRKVNFDGDSTKTTFQGGASVEVNWRAPSDFTLTSITAYRWWDFTPNNDDGLDISVYRNNGVAVKDKQYSQEIRLASPIGDAYDYVVGAYYYRQVLNNYGATLYGSDADNFLGTAQGALANVDSFTNGHITTNSYALFGQLTLHLAPRLDLALGVRGTYEEKDAWVQRQAPTGGASVSGAAATARQAQLGAFDSGDLSQYSFSPSTMASLSYRFNDQLLGYTTLSHGEKSGGVNLAVGSARTAGAGSLLIGSERSNNLEVGLKSTLFDQRLLLNANLFLTRVTGYQATAYDPDVRANYLTNAGAVRSRGAELDATWQPNRNWTVNANASYNDVRYTSYKNASCAPEISYATGAAECDLSGATVPGASKWIANLNTHYQWFLEGGLQPYVNASYAFRSHTVGTLDNSEYSEIPSYAVVNLSTGLRGDLYQGQWDVSLWLKNAFDKTYATYVWGGSNGSYNASLGDSRTLGMTARYDF</sequence>
<proteinExistence type="inferred from homology"/>
<gene>
    <name evidence="16" type="ORF">HAQ05_12745</name>
</gene>
<evidence type="ECO:0000256" key="8">
    <source>
        <dbReference type="ARBA" id="ARBA00023077"/>
    </source>
</evidence>
<feature type="signal peptide" evidence="13">
    <location>
        <begin position="1"/>
        <end position="33"/>
    </location>
</feature>
<evidence type="ECO:0000313" key="17">
    <source>
        <dbReference type="Proteomes" id="UP000805841"/>
    </source>
</evidence>
<evidence type="ECO:0000256" key="4">
    <source>
        <dbReference type="ARBA" id="ARBA00022496"/>
    </source>
</evidence>
<dbReference type="Proteomes" id="UP000805841">
    <property type="component" value="Unassembled WGS sequence"/>
</dbReference>
<evidence type="ECO:0000259" key="14">
    <source>
        <dbReference type="Pfam" id="PF00593"/>
    </source>
</evidence>
<dbReference type="SUPFAM" id="SSF56935">
    <property type="entry name" value="Porins"/>
    <property type="match status" value="1"/>
</dbReference>
<dbReference type="PANTHER" id="PTHR32552">
    <property type="entry name" value="FERRICHROME IRON RECEPTOR-RELATED"/>
    <property type="match status" value="1"/>
</dbReference>
<organism evidence="16 17">
    <name type="scientific">Pseudomonas typographi</name>
    <dbReference type="NCBI Taxonomy" id="2715964"/>
    <lineage>
        <taxon>Bacteria</taxon>
        <taxon>Pseudomonadati</taxon>
        <taxon>Pseudomonadota</taxon>
        <taxon>Gammaproteobacteria</taxon>
        <taxon>Pseudomonadales</taxon>
        <taxon>Pseudomonadaceae</taxon>
        <taxon>Pseudomonas</taxon>
    </lineage>
</organism>
<dbReference type="InterPro" id="IPR036942">
    <property type="entry name" value="Beta-barrel_TonB_sf"/>
</dbReference>
<protein>
    <submittedName>
        <fullName evidence="16">TonB-dependent receptor</fullName>
    </submittedName>
</protein>
<keyword evidence="5 11" id="KW-0812">Transmembrane</keyword>
<evidence type="ECO:0000256" key="1">
    <source>
        <dbReference type="ARBA" id="ARBA00004571"/>
    </source>
</evidence>
<keyword evidence="2 11" id="KW-0813">Transport</keyword>
<keyword evidence="17" id="KW-1185">Reference proteome</keyword>
<dbReference type="Pfam" id="PF00593">
    <property type="entry name" value="TonB_dep_Rec_b-barrel"/>
    <property type="match status" value="1"/>
</dbReference>
<dbReference type="EMBL" id="JAAOCA010000014">
    <property type="protein sequence ID" value="MBD1599568.1"/>
    <property type="molecule type" value="Genomic_DNA"/>
</dbReference>
<evidence type="ECO:0000256" key="11">
    <source>
        <dbReference type="PROSITE-ProRule" id="PRU01360"/>
    </source>
</evidence>
<keyword evidence="16" id="KW-0675">Receptor</keyword>
<dbReference type="InterPro" id="IPR039426">
    <property type="entry name" value="TonB-dep_rcpt-like"/>
</dbReference>
<dbReference type="PANTHER" id="PTHR32552:SF81">
    <property type="entry name" value="TONB-DEPENDENT OUTER MEMBRANE RECEPTOR"/>
    <property type="match status" value="1"/>
</dbReference>
<accession>A0ABR7Z2E9</accession>
<keyword evidence="4" id="KW-0410">Iron transport</keyword>
<keyword evidence="10 11" id="KW-0998">Cell outer membrane</keyword>
<evidence type="ECO:0000259" key="15">
    <source>
        <dbReference type="Pfam" id="PF07715"/>
    </source>
</evidence>
<keyword evidence="9 11" id="KW-0472">Membrane</keyword>
<dbReference type="InterPro" id="IPR000531">
    <property type="entry name" value="Beta-barrel_TonB"/>
</dbReference>